<dbReference type="NCBIfam" id="TIGR01730">
    <property type="entry name" value="RND_mfp"/>
    <property type="match status" value="1"/>
</dbReference>
<feature type="domain" description="CusB-like beta-barrel" evidence="2">
    <location>
        <begin position="173"/>
        <end position="242"/>
    </location>
</feature>
<dbReference type="STRING" id="1266370.NITGR_360006"/>
<name>M1YYC1_NITG3</name>
<dbReference type="EMBL" id="CAQJ01000040">
    <property type="protein sequence ID" value="CCQ90668.1"/>
    <property type="molecule type" value="Genomic_DNA"/>
</dbReference>
<dbReference type="RefSeq" id="WP_005008460.1">
    <property type="nucleotide sequence ID" value="NZ_HG422173.1"/>
</dbReference>
<accession>M1YYC1</accession>
<dbReference type="PANTHER" id="PTHR30469:SF15">
    <property type="entry name" value="HLYD FAMILY OF SECRETION PROTEINS"/>
    <property type="match status" value="1"/>
</dbReference>
<organism evidence="4 5">
    <name type="scientific">Nitrospina gracilis (strain 3/211)</name>
    <dbReference type="NCBI Taxonomy" id="1266370"/>
    <lineage>
        <taxon>Bacteria</taxon>
        <taxon>Pseudomonadati</taxon>
        <taxon>Nitrospinota/Tectimicrobiota group</taxon>
        <taxon>Nitrospinota</taxon>
        <taxon>Nitrospinia</taxon>
        <taxon>Nitrospinales</taxon>
        <taxon>Nitrospinaceae</taxon>
        <taxon>Nitrospina</taxon>
    </lineage>
</organism>
<dbReference type="Pfam" id="PF25954">
    <property type="entry name" value="Beta-barrel_RND_2"/>
    <property type="match status" value="1"/>
</dbReference>
<evidence type="ECO:0000256" key="1">
    <source>
        <dbReference type="ARBA" id="ARBA00009477"/>
    </source>
</evidence>
<gene>
    <name evidence="4" type="ORF">NITGR_360006</name>
</gene>
<proteinExistence type="inferred from homology"/>
<dbReference type="InterPro" id="IPR058792">
    <property type="entry name" value="Beta-barrel_RND_2"/>
</dbReference>
<sequence>MSDFDCVIEPFMTVELSTSIRGTLEDVSVKRGDLVKKGQVVARLRSGVEEAGVELARAQAESKTQIQISKERFALSQRKLKRVNELYEKNMVPKNEQDEAETEKILAELEVLRAEEGYKIAGLELERAKEVLDLRSIVSPINGVVVERLKSPGEFVEEQPVVKLAQIDPLNVEVIAPIAYLGKIKTGMKATVLPENPVGGKYKAEVKIVDSVVDAASGTFGIRLELPNPKHKVVAGLKCGVQFPIK</sequence>
<feature type="domain" description="CzcB-like barrel-sandwich hybrid" evidence="3">
    <location>
        <begin position="14"/>
        <end position="160"/>
    </location>
</feature>
<dbReference type="Gene3D" id="2.40.50.100">
    <property type="match status" value="1"/>
</dbReference>
<comment type="caution">
    <text evidence="4">The sequence shown here is derived from an EMBL/GenBank/DDBJ whole genome shotgun (WGS) entry which is preliminary data.</text>
</comment>
<dbReference type="HOGENOM" id="CLU_067274_0_0_0"/>
<dbReference type="Gene3D" id="2.40.30.170">
    <property type="match status" value="1"/>
</dbReference>
<evidence type="ECO:0000313" key="5">
    <source>
        <dbReference type="Proteomes" id="UP000011704"/>
    </source>
</evidence>
<dbReference type="InterPro" id="IPR058647">
    <property type="entry name" value="BSH_CzcB-like"/>
</dbReference>
<evidence type="ECO:0000313" key="4">
    <source>
        <dbReference type="EMBL" id="CCQ90668.1"/>
    </source>
</evidence>
<dbReference type="InParanoid" id="M1YYC1"/>
<dbReference type="SUPFAM" id="SSF111369">
    <property type="entry name" value="HlyD-like secretion proteins"/>
    <property type="match status" value="1"/>
</dbReference>
<dbReference type="Gene3D" id="1.10.287.470">
    <property type="entry name" value="Helix hairpin bin"/>
    <property type="match status" value="1"/>
</dbReference>
<reference evidence="4 5" key="1">
    <citation type="journal article" date="2013" name="Front. Microbiol.">
        <title>The genome of Nitrospina gracilis illuminates the metabolism and evolution of the major marine nitrite oxidizer.</title>
        <authorList>
            <person name="Luecker S."/>
            <person name="Nowka B."/>
            <person name="Rattei T."/>
            <person name="Spieck E."/>
            <person name="and Daims H."/>
        </authorList>
    </citation>
    <scope>NUCLEOTIDE SEQUENCE [LARGE SCALE GENOMIC DNA]</scope>
    <source>
        <strain evidence="4 5">3/211</strain>
    </source>
</reference>
<dbReference type="Proteomes" id="UP000011704">
    <property type="component" value="Unassembled WGS sequence"/>
</dbReference>
<keyword evidence="5" id="KW-1185">Reference proteome</keyword>
<dbReference type="PANTHER" id="PTHR30469">
    <property type="entry name" value="MULTIDRUG RESISTANCE PROTEIN MDTA"/>
    <property type="match status" value="1"/>
</dbReference>
<dbReference type="GO" id="GO:1990281">
    <property type="term" value="C:efflux pump complex"/>
    <property type="evidence" value="ECO:0007669"/>
    <property type="project" value="TreeGrafter"/>
</dbReference>
<dbReference type="GO" id="GO:0015562">
    <property type="term" value="F:efflux transmembrane transporter activity"/>
    <property type="evidence" value="ECO:0007669"/>
    <property type="project" value="TreeGrafter"/>
</dbReference>
<protein>
    <submittedName>
        <fullName evidence="4">Putative HlyD-family secretion protein</fullName>
    </submittedName>
</protein>
<evidence type="ECO:0000259" key="2">
    <source>
        <dbReference type="Pfam" id="PF25954"/>
    </source>
</evidence>
<comment type="similarity">
    <text evidence="1">Belongs to the membrane fusion protein (MFP) (TC 8.A.1) family.</text>
</comment>
<dbReference type="Pfam" id="PF25973">
    <property type="entry name" value="BSH_CzcB"/>
    <property type="match status" value="1"/>
</dbReference>
<dbReference type="InterPro" id="IPR006143">
    <property type="entry name" value="RND_pump_MFP"/>
</dbReference>
<evidence type="ECO:0000259" key="3">
    <source>
        <dbReference type="Pfam" id="PF25973"/>
    </source>
</evidence>
<dbReference type="AlphaFoldDB" id="M1YYC1"/>